<organism evidence="1 4">
    <name type="scientific">Flavobacterium pectinovorum</name>
    <dbReference type="NCBI Taxonomy" id="29533"/>
    <lineage>
        <taxon>Bacteria</taxon>
        <taxon>Pseudomonadati</taxon>
        <taxon>Bacteroidota</taxon>
        <taxon>Flavobacteriia</taxon>
        <taxon>Flavobacteriales</taxon>
        <taxon>Flavobacteriaceae</taxon>
        <taxon>Flavobacterium</taxon>
    </lineage>
</organism>
<reference evidence="1 4" key="1">
    <citation type="submission" date="2016-11" db="EMBL/GenBank/DDBJ databases">
        <title>Whole genomes of Flavobacteriaceae.</title>
        <authorList>
            <person name="Stine C."/>
            <person name="Li C."/>
            <person name="Tadesse D."/>
        </authorList>
    </citation>
    <scope>NUCLEOTIDE SEQUENCE [LARGE SCALE GENOMIC DNA]</scope>
    <source>
        <strain evidence="1 4">ATCC 19366</strain>
    </source>
</reference>
<evidence type="ECO:0000313" key="1">
    <source>
        <dbReference type="EMBL" id="OXB07677.1"/>
    </source>
</evidence>
<dbReference type="Proteomes" id="UP000198431">
    <property type="component" value="Unassembled WGS sequence"/>
</dbReference>
<name>A0AB36P5F6_9FLAO</name>
<dbReference type="Proteomes" id="UP000184216">
    <property type="component" value="Unassembled WGS sequence"/>
</dbReference>
<comment type="caution">
    <text evidence="1">The sequence shown here is derived from an EMBL/GenBank/DDBJ whole genome shotgun (WGS) entry which is preliminary data.</text>
</comment>
<evidence type="ECO:0000313" key="3">
    <source>
        <dbReference type="Proteomes" id="UP000184216"/>
    </source>
</evidence>
<dbReference type="EMBL" id="FRBX01000004">
    <property type="protein sequence ID" value="SHM76181.1"/>
    <property type="molecule type" value="Genomic_DNA"/>
</dbReference>
<dbReference type="EMBL" id="MUHB01000003">
    <property type="protein sequence ID" value="OXB07677.1"/>
    <property type="molecule type" value="Genomic_DNA"/>
</dbReference>
<dbReference type="AlphaFoldDB" id="A0AB36P5F6"/>
<evidence type="ECO:0000313" key="4">
    <source>
        <dbReference type="Proteomes" id="UP000198431"/>
    </source>
</evidence>
<protein>
    <submittedName>
        <fullName evidence="1">Uncharacterized protein</fullName>
    </submittedName>
</protein>
<gene>
    <name evidence="1" type="ORF">B0A72_02090</name>
    <name evidence="2" type="ORF">SAMN05444387_3124</name>
</gene>
<accession>A0AB36P5F6</accession>
<reference evidence="2 3" key="2">
    <citation type="submission" date="2016-11" db="EMBL/GenBank/DDBJ databases">
        <authorList>
            <person name="Varghese N."/>
            <person name="Submissions S."/>
        </authorList>
    </citation>
    <scope>NUCLEOTIDE SEQUENCE [LARGE SCALE GENOMIC DNA]</scope>
    <source>
        <strain evidence="2 3">DSM 6368</strain>
    </source>
</reference>
<proteinExistence type="predicted"/>
<sequence length="74" mass="9001">MVTYFQQNSYVINKDSALYEYFFNQQILLKLKMIVFKIFYVEKQLIIFRIPSYKTLKKDIKKTVQKLIQTVVLL</sequence>
<keyword evidence="3" id="KW-1185">Reference proteome</keyword>
<evidence type="ECO:0000313" key="2">
    <source>
        <dbReference type="EMBL" id="SHM76181.1"/>
    </source>
</evidence>